<comment type="function">
    <text evidence="1">VSG forms a coat on the surface of the parasite. The trypanosome evades the immune response of the host by expressing a series of antigenically distinct VSGs from an estimated 1000 VSG genes.</text>
</comment>
<evidence type="ECO:0000256" key="9">
    <source>
        <dbReference type="SAM" id="Coils"/>
    </source>
</evidence>
<evidence type="ECO:0000256" key="2">
    <source>
        <dbReference type="ARBA" id="ARBA00004609"/>
    </source>
</evidence>
<feature type="coiled-coil region" evidence="9">
    <location>
        <begin position="106"/>
        <end position="140"/>
    </location>
</feature>
<evidence type="ECO:0000256" key="6">
    <source>
        <dbReference type="ARBA" id="ARBA00023136"/>
    </source>
</evidence>
<accession>F9WCA7</accession>
<dbReference type="VEuPathDB" id="TriTrypDB:TcIL3000_0_54700"/>
<comment type="subcellular location">
    <subcellularLocation>
        <location evidence="2">Cell membrane</location>
        <topology evidence="2">Lipid-anchor</topology>
        <topology evidence="2">GPI-anchor</topology>
    </subcellularLocation>
</comment>
<dbReference type="GO" id="GO:0098552">
    <property type="term" value="C:side of membrane"/>
    <property type="evidence" value="ECO:0007669"/>
    <property type="project" value="UniProtKB-KW"/>
</dbReference>
<protein>
    <submittedName>
        <fullName evidence="12">Variant surface glycoprotein</fullName>
    </submittedName>
</protein>
<comment type="caution">
    <text evidence="12">The sequence shown here is derived from an EMBL/GenBank/DDBJ whole genome shotgun (WGS) entry which is preliminary data.</text>
</comment>
<keyword evidence="8" id="KW-0449">Lipoprotein</keyword>
<feature type="domain" description="Trypanosome variant surface glycoprotein B-type N-terminal" evidence="11">
    <location>
        <begin position="93"/>
        <end position="404"/>
    </location>
</feature>
<dbReference type="InterPro" id="IPR025932">
    <property type="entry name" value="Trypano_VSG_B_N_dom"/>
</dbReference>
<organism evidence="12 13">
    <name type="scientific">Trypanosoma congolense (strain IL3000)</name>
    <dbReference type="NCBI Taxonomy" id="1068625"/>
    <lineage>
        <taxon>Eukaryota</taxon>
        <taxon>Discoba</taxon>
        <taxon>Euglenozoa</taxon>
        <taxon>Kinetoplastea</taxon>
        <taxon>Metakinetoplastina</taxon>
        <taxon>Trypanosomatida</taxon>
        <taxon>Trypanosomatidae</taxon>
        <taxon>Trypanosoma</taxon>
        <taxon>Nannomonas</taxon>
    </lineage>
</organism>
<sequence length="446" mass="50571">MRKAMCILEFLFFMIFFGGASSGASDEQYNKEEFKQLCKILKVAEGEPPEIPDELGKFLETRKILEKLLRATKTSMATYQKVIQLKSSDKEDAEFVSYTVKRRIANEKIRHAMEKVKDVYNRMEEELIQAKKERTLARNNLVHAIYGVQVGELPEEKDISDVLKNVSRSSISNNDGGLKKVKYHDDSTEPTCGETGKNGPGFTLINDFYCLCVGKDNAKAVCHKDISGPCCCCCKDKCSPGCKCEKDCNCGDKCQGCENYNKWMYLFDVNQGKIVDLPQGWKRIRKVCNETVKDKTNTTAESIQEVLDEFNKLLGKNSSKKAITPKDAEYDGRRLFVLGFAKQVTNGKGCNGNGGNDAVCVNYWGVSNLGIGIVWQNYMLEAQKHLQEMDKHIKKASQLSTMIQMLKDSAEESYSKVTHDNEAWEDGYGFREHPFFNLLIFWVGWF</sequence>
<feature type="chain" id="PRO_5003394672" evidence="10">
    <location>
        <begin position="23"/>
        <end position="446"/>
    </location>
</feature>
<evidence type="ECO:0000256" key="4">
    <source>
        <dbReference type="ARBA" id="ARBA00022622"/>
    </source>
</evidence>
<keyword evidence="4" id="KW-0336">GPI-anchor</keyword>
<reference evidence="12 13" key="2">
    <citation type="journal article" date="2012" name="Proc. Natl. Acad. Sci. U.S.A.">
        <title>Antigenic diversity is generated by distinct evolutionary mechanisms in African trypanosome species.</title>
        <authorList>
            <person name="Jackson A.P."/>
            <person name="Berry A."/>
            <person name="Aslett M."/>
            <person name="Allison H.C."/>
            <person name="Burton P."/>
            <person name="Vavrova-Anderson J."/>
            <person name="Brown R."/>
            <person name="Browne H."/>
            <person name="Corton N."/>
            <person name="Hauser H."/>
            <person name="Gamble J."/>
            <person name="Gilderthorp R."/>
            <person name="Marcello L."/>
            <person name="McQuillan J."/>
            <person name="Otto T.D."/>
            <person name="Quail M.A."/>
            <person name="Sanders M.J."/>
            <person name="van Tonder A."/>
            <person name="Ginger M.L."/>
            <person name="Field M.C."/>
            <person name="Barry J.D."/>
            <person name="Hertz-Fowler C."/>
            <person name="Berriman M."/>
        </authorList>
    </citation>
    <scope>NUCLEOTIDE SEQUENCE [LARGE SCALE GENOMIC DNA]</scope>
    <source>
        <strain evidence="12 13">IL3000</strain>
    </source>
</reference>
<keyword evidence="6" id="KW-0472">Membrane</keyword>
<proteinExistence type="predicted"/>
<evidence type="ECO:0000256" key="10">
    <source>
        <dbReference type="SAM" id="SignalP"/>
    </source>
</evidence>
<keyword evidence="9" id="KW-0175">Coiled coil</keyword>
<name>F9WCA7_TRYCI</name>
<keyword evidence="7" id="KW-0325">Glycoprotein</keyword>
<evidence type="ECO:0000256" key="1">
    <source>
        <dbReference type="ARBA" id="ARBA00002523"/>
    </source>
</evidence>
<evidence type="ECO:0000313" key="12">
    <source>
        <dbReference type="EMBL" id="CCD14900.1"/>
    </source>
</evidence>
<reference evidence="13" key="1">
    <citation type="submission" date="2011-07" db="EMBL/GenBank/DDBJ databases">
        <title>Divergent evolution of antigenic variation in African trypanosomes.</title>
        <authorList>
            <person name="Jackson A.P."/>
            <person name="Berry A."/>
            <person name="Allison H.C."/>
            <person name="Burton P."/>
            <person name="Anderson J."/>
            <person name="Aslett M."/>
            <person name="Brown R."/>
            <person name="Corton N."/>
            <person name="Harris D."/>
            <person name="Hauser H."/>
            <person name="Gamble J."/>
            <person name="Gilderthorp R."/>
            <person name="McQuillan J."/>
            <person name="Quail M.A."/>
            <person name="Sanders M."/>
            <person name="Van Tonder A."/>
            <person name="Ginger M.L."/>
            <person name="Donelson J.E."/>
            <person name="Field M.C."/>
            <person name="Barry J.D."/>
            <person name="Berriman M."/>
            <person name="Hertz-Fowler C."/>
        </authorList>
    </citation>
    <scope>NUCLEOTIDE SEQUENCE [LARGE SCALE GENOMIC DNA]</scope>
    <source>
        <strain evidence="13">IL3000</strain>
    </source>
</reference>
<evidence type="ECO:0000259" key="11">
    <source>
        <dbReference type="Pfam" id="PF13206"/>
    </source>
</evidence>
<gene>
    <name evidence="12" type="ORF">TCIL3000_0_54700</name>
</gene>
<keyword evidence="5 10" id="KW-0732">Signal</keyword>
<evidence type="ECO:0000256" key="8">
    <source>
        <dbReference type="ARBA" id="ARBA00023288"/>
    </source>
</evidence>
<evidence type="ECO:0000313" key="13">
    <source>
        <dbReference type="Proteomes" id="UP000000702"/>
    </source>
</evidence>
<evidence type="ECO:0000256" key="3">
    <source>
        <dbReference type="ARBA" id="ARBA00022475"/>
    </source>
</evidence>
<keyword evidence="13" id="KW-1185">Reference proteome</keyword>
<evidence type="ECO:0000256" key="7">
    <source>
        <dbReference type="ARBA" id="ARBA00023180"/>
    </source>
</evidence>
<dbReference type="EMBL" id="CAEQ01001693">
    <property type="protein sequence ID" value="CCD14900.1"/>
    <property type="molecule type" value="Genomic_DNA"/>
</dbReference>
<keyword evidence="3" id="KW-1003">Cell membrane</keyword>
<dbReference type="Pfam" id="PF13206">
    <property type="entry name" value="VSG_B"/>
    <property type="match status" value="1"/>
</dbReference>
<evidence type="ECO:0000256" key="5">
    <source>
        <dbReference type="ARBA" id="ARBA00022729"/>
    </source>
</evidence>
<dbReference type="Proteomes" id="UP000000702">
    <property type="component" value="Unassembled WGS sequence"/>
</dbReference>
<dbReference type="GO" id="GO:0005886">
    <property type="term" value="C:plasma membrane"/>
    <property type="evidence" value="ECO:0007669"/>
    <property type="project" value="UniProtKB-SubCell"/>
</dbReference>
<dbReference type="OMA" id="MHRANDI"/>
<feature type="signal peptide" evidence="10">
    <location>
        <begin position="1"/>
        <end position="22"/>
    </location>
</feature>
<dbReference type="AlphaFoldDB" id="F9WCA7"/>